<evidence type="ECO:0000313" key="9">
    <source>
        <dbReference type="Proteomes" id="UP000325161"/>
    </source>
</evidence>
<evidence type="ECO:0000256" key="2">
    <source>
        <dbReference type="ARBA" id="ARBA00023125"/>
    </source>
</evidence>
<organism evidence="8 9">
    <name type="scientific">Pigmentiphaga aceris</name>
    <dbReference type="NCBI Taxonomy" id="1940612"/>
    <lineage>
        <taxon>Bacteria</taxon>
        <taxon>Pseudomonadati</taxon>
        <taxon>Pseudomonadota</taxon>
        <taxon>Betaproteobacteria</taxon>
        <taxon>Burkholderiales</taxon>
        <taxon>Alcaligenaceae</taxon>
        <taxon>Pigmentiphaga</taxon>
    </lineage>
</organism>
<dbReference type="EMBL" id="CP043046">
    <property type="protein sequence ID" value="QEI04447.1"/>
    <property type="molecule type" value="Genomic_DNA"/>
</dbReference>
<feature type="domain" description="SIS" evidence="7">
    <location>
        <begin position="138"/>
        <end position="277"/>
    </location>
</feature>
<evidence type="ECO:0000256" key="1">
    <source>
        <dbReference type="ARBA" id="ARBA00023015"/>
    </source>
</evidence>
<dbReference type="CDD" id="cd05013">
    <property type="entry name" value="SIS_RpiR"/>
    <property type="match status" value="1"/>
</dbReference>
<dbReference type="InterPro" id="IPR036388">
    <property type="entry name" value="WH-like_DNA-bd_sf"/>
</dbReference>
<evidence type="ECO:0000256" key="4">
    <source>
        <dbReference type="ARBA" id="ARBA00023163"/>
    </source>
</evidence>
<feature type="compositionally biased region" description="Basic and acidic residues" evidence="5">
    <location>
        <begin position="312"/>
        <end position="322"/>
    </location>
</feature>
<dbReference type="RefSeq" id="WP_148811755.1">
    <property type="nucleotide sequence ID" value="NZ_CP043046.1"/>
</dbReference>
<dbReference type="GO" id="GO:0006096">
    <property type="term" value="P:glycolytic process"/>
    <property type="evidence" value="ECO:0007669"/>
    <property type="project" value="UniProtKB-KW"/>
</dbReference>
<dbReference type="InterPro" id="IPR000281">
    <property type="entry name" value="HTH_RpiR"/>
</dbReference>
<dbReference type="PROSITE" id="PS51464">
    <property type="entry name" value="SIS"/>
    <property type="match status" value="1"/>
</dbReference>
<keyword evidence="3" id="KW-0324">Glycolysis</keyword>
<dbReference type="InterPro" id="IPR009057">
    <property type="entry name" value="Homeodomain-like_sf"/>
</dbReference>
<dbReference type="SUPFAM" id="SSF53697">
    <property type="entry name" value="SIS domain"/>
    <property type="match status" value="1"/>
</dbReference>
<reference evidence="8 9" key="1">
    <citation type="submission" date="2019-08" db="EMBL/GenBank/DDBJ databases">
        <title>Amphibian skin-associated Pigmentiphaga: genome sequence and occurrence across geography and hosts.</title>
        <authorList>
            <person name="Bletz M.C."/>
            <person name="Bunk B."/>
            <person name="Sproeer C."/>
            <person name="Biwer P."/>
            <person name="Reiter S."/>
            <person name="Rabemananjara F.C.E."/>
            <person name="Schulz S."/>
            <person name="Overmann J."/>
            <person name="Vences M."/>
        </authorList>
    </citation>
    <scope>NUCLEOTIDE SEQUENCE [LARGE SCALE GENOMIC DNA]</scope>
    <source>
        <strain evidence="8 9">Mada1488</strain>
    </source>
</reference>
<dbReference type="GO" id="GO:0097367">
    <property type="term" value="F:carbohydrate derivative binding"/>
    <property type="evidence" value="ECO:0007669"/>
    <property type="project" value="InterPro"/>
</dbReference>
<dbReference type="InterPro" id="IPR047640">
    <property type="entry name" value="RpiR-like"/>
</dbReference>
<evidence type="ECO:0000256" key="3">
    <source>
        <dbReference type="ARBA" id="ARBA00023152"/>
    </source>
</evidence>
<keyword evidence="2" id="KW-0238">DNA-binding</keyword>
<dbReference type="GO" id="GO:0003677">
    <property type="term" value="F:DNA binding"/>
    <property type="evidence" value="ECO:0007669"/>
    <property type="project" value="UniProtKB-KW"/>
</dbReference>
<evidence type="ECO:0000259" key="7">
    <source>
        <dbReference type="PROSITE" id="PS51464"/>
    </source>
</evidence>
<evidence type="ECO:0000313" key="8">
    <source>
        <dbReference type="EMBL" id="QEI04447.1"/>
    </source>
</evidence>
<sequence>MDPTAVSPPLPLVNLTIADRIARAMPTLTPSHRHMADYVLANPFRAATMRIDEFAEAVGASTATANRFARALGMDGYPQFRAELVRGFEATLAPVENLRQELERGSEVAEVFAAVFEENQRNIEATRRGLQPEACERAVDAILGARRIYIVGFGASAWLGGLLQRGLDPYCENVDLLAGVAGASFAARKLFKLRSDDLMIAIAFPRYLSDTLYIAERAREHGVPVLALTDRPTSPLAPTANVALYACTESNYNANSEATVLSLIEALCVAVALRAQGSLKAAANVAEFVMPWLHGSGTPAERTQSFSTSARSRRDALDTQNS</sequence>
<dbReference type="Proteomes" id="UP000325161">
    <property type="component" value="Chromosome"/>
</dbReference>
<dbReference type="Gene3D" id="3.40.50.10490">
    <property type="entry name" value="Glucose-6-phosphate isomerase like protein, domain 1"/>
    <property type="match status" value="1"/>
</dbReference>
<dbReference type="GO" id="GO:0003700">
    <property type="term" value="F:DNA-binding transcription factor activity"/>
    <property type="evidence" value="ECO:0007669"/>
    <property type="project" value="InterPro"/>
</dbReference>
<keyword evidence="9" id="KW-1185">Reference proteome</keyword>
<evidence type="ECO:0000256" key="5">
    <source>
        <dbReference type="SAM" id="MobiDB-lite"/>
    </source>
</evidence>
<gene>
    <name evidence="8" type="ORF">FXN63_00290</name>
</gene>
<dbReference type="Pfam" id="PF01418">
    <property type="entry name" value="HTH_6"/>
    <property type="match status" value="1"/>
</dbReference>
<feature type="compositionally biased region" description="Polar residues" evidence="5">
    <location>
        <begin position="301"/>
        <end position="310"/>
    </location>
</feature>
<evidence type="ECO:0000259" key="6">
    <source>
        <dbReference type="PROSITE" id="PS51071"/>
    </source>
</evidence>
<dbReference type="InterPro" id="IPR001347">
    <property type="entry name" value="SIS_dom"/>
</dbReference>
<dbReference type="Gene3D" id="1.10.10.10">
    <property type="entry name" value="Winged helix-like DNA-binding domain superfamily/Winged helix DNA-binding domain"/>
    <property type="match status" value="1"/>
</dbReference>
<dbReference type="OrthoDB" id="8998729at2"/>
<name>A0A5C0AVU5_9BURK</name>
<protein>
    <submittedName>
        <fullName evidence="8">MurR/RpiR family transcriptional regulator</fullName>
    </submittedName>
</protein>
<proteinExistence type="predicted"/>
<keyword evidence="4" id="KW-0804">Transcription</keyword>
<feature type="region of interest" description="Disordered" evidence="5">
    <location>
        <begin position="298"/>
        <end position="322"/>
    </location>
</feature>
<dbReference type="PANTHER" id="PTHR30514">
    <property type="entry name" value="GLUCOKINASE"/>
    <property type="match status" value="1"/>
</dbReference>
<keyword evidence="1" id="KW-0805">Transcription regulation</keyword>
<dbReference type="PROSITE" id="PS51071">
    <property type="entry name" value="HTH_RPIR"/>
    <property type="match status" value="1"/>
</dbReference>
<dbReference type="SUPFAM" id="SSF46689">
    <property type="entry name" value="Homeodomain-like"/>
    <property type="match status" value="1"/>
</dbReference>
<dbReference type="InterPro" id="IPR046348">
    <property type="entry name" value="SIS_dom_sf"/>
</dbReference>
<dbReference type="Pfam" id="PF01380">
    <property type="entry name" value="SIS"/>
    <property type="match status" value="1"/>
</dbReference>
<dbReference type="KEGG" id="pacr:FXN63_00290"/>
<accession>A0A5C0AVU5</accession>
<dbReference type="AlphaFoldDB" id="A0A5C0AVU5"/>
<feature type="domain" description="HTH rpiR-type" evidence="6">
    <location>
        <begin position="15"/>
        <end position="91"/>
    </location>
</feature>
<dbReference type="PANTHER" id="PTHR30514:SF1">
    <property type="entry name" value="HTH-TYPE TRANSCRIPTIONAL REGULATOR HEXR-RELATED"/>
    <property type="match status" value="1"/>
</dbReference>
<dbReference type="InterPro" id="IPR035472">
    <property type="entry name" value="RpiR-like_SIS"/>
</dbReference>